<dbReference type="OrthoDB" id="2356263at2"/>
<evidence type="ECO:0000313" key="4">
    <source>
        <dbReference type="EMBL" id="SDD31434.1"/>
    </source>
</evidence>
<dbReference type="RefSeq" id="WP_091453096.1">
    <property type="nucleotide sequence ID" value="NZ_FMZZ01000009.1"/>
</dbReference>
<dbReference type="PRINTS" id="PR00455">
    <property type="entry name" value="HTHTETR"/>
</dbReference>
<protein>
    <submittedName>
        <fullName evidence="4">Regulatory protein, tetR family</fullName>
    </submittedName>
</protein>
<evidence type="ECO:0000313" key="5">
    <source>
        <dbReference type="Proteomes" id="UP000199501"/>
    </source>
</evidence>
<dbReference type="Pfam" id="PF17939">
    <property type="entry name" value="TetR_C_30"/>
    <property type="match status" value="1"/>
</dbReference>
<dbReference type="InterPro" id="IPR009057">
    <property type="entry name" value="Homeodomain-like_sf"/>
</dbReference>
<feature type="domain" description="HTH tetR-type" evidence="3">
    <location>
        <begin position="9"/>
        <end position="69"/>
    </location>
</feature>
<dbReference type="EMBL" id="FMZZ01000009">
    <property type="protein sequence ID" value="SDD31434.1"/>
    <property type="molecule type" value="Genomic_DNA"/>
</dbReference>
<dbReference type="InterPro" id="IPR041586">
    <property type="entry name" value="PsrA_TetR_C"/>
</dbReference>
<dbReference type="PROSITE" id="PS50977">
    <property type="entry name" value="HTH_TETR_2"/>
    <property type="match status" value="1"/>
</dbReference>
<dbReference type="InterPro" id="IPR036271">
    <property type="entry name" value="Tet_transcr_reg_TetR-rel_C_sf"/>
</dbReference>
<dbReference type="SUPFAM" id="SSF48498">
    <property type="entry name" value="Tetracyclin repressor-like, C-terminal domain"/>
    <property type="match status" value="1"/>
</dbReference>
<feature type="DNA-binding region" description="H-T-H motif" evidence="2">
    <location>
        <begin position="32"/>
        <end position="51"/>
    </location>
</feature>
<dbReference type="AlphaFoldDB" id="A0A1G6TR97"/>
<dbReference type="STRING" id="1271860.SAMN05216174_109269"/>
<sequence length="220" mass="24665">MGTRERNRALVRERLLDTAEQLFADQGFAAVSVRDITAAAGLRLAAVNDSFGSKENLFRQVILRRAEVLNAERSAALDHPPRSATTAERLRWCVDAFARPYLVHGYLVHSAESEGWRNYIRLVAQLTPARQRVLLTVADQYNPMATRFIAALRETLPGCDEARLHRAYEFMVTSTLTFFSPTHRLDILTDGEVRSDDVAAHYDILLDFLTGGFLALKGTS</sequence>
<dbReference type="PANTHER" id="PTHR30055:SF235">
    <property type="entry name" value="TRANSCRIPTIONAL REGULATORY PROTEIN"/>
    <property type="match status" value="1"/>
</dbReference>
<evidence type="ECO:0000256" key="1">
    <source>
        <dbReference type="ARBA" id="ARBA00023125"/>
    </source>
</evidence>
<gene>
    <name evidence="4" type="ORF">SAMN05216174_109269</name>
</gene>
<dbReference type="PANTHER" id="PTHR30055">
    <property type="entry name" value="HTH-TYPE TRANSCRIPTIONAL REGULATOR RUTR"/>
    <property type="match status" value="1"/>
</dbReference>
<keyword evidence="1 2" id="KW-0238">DNA-binding</keyword>
<keyword evidence="5" id="KW-1185">Reference proteome</keyword>
<evidence type="ECO:0000256" key="2">
    <source>
        <dbReference type="PROSITE-ProRule" id="PRU00335"/>
    </source>
</evidence>
<dbReference type="Pfam" id="PF00440">
    <property type="entry name" value="TetR_N"/>
    <property type="match status" value="1"/>
</dbReference>
<dbReference type="Proteomes" id="UP000199501">
    <property type="component" value="Unassembled WGS sequence"/>
</dbReference>
<dbReference type="InterPro" id="IPR050109">
    <property type="entry name" value="HTH-type_TetR-like_transc_reg"/>
</dbReference>
<name>A0A1G6TR97_9PSEU</name>
<dbReference type="InterPro" id="IPR001647">
    <property type="entry name" value="HTH_TetR"/>
</dbReference>
<dbReference type="GO" id="GO:0000976">
    <property type="term" value="F:transcription cis-regulatory region binding"/>
    <property type="evidence" value="ECO:0007669"/>
    <property type="project" value="TreeGrafter"/>
</dbReference>
<organism evidence="4 5">
    <name type="scientific">Actinokineospora iranica</name>
    <dbReference type="NCBI Taxonomy" id="1271860"/>
    <lineage>
        <taxon>Bacteria</taxon>
        <taxon>Bacillati</taxon>
        <taxon>Actinomycetota</taxon>
        <taxon>Actinomycetes</taxon>
        <taxon>Pseudonocardiales</taxon>
        <taxon>Pseudonocardiaceae</taxon>
        <taxon>Actinokineospora</taxon>
    </lineage>
</organism>
<accession>A0A1G6TR97</accession>
<proteinExistence type="predicted"/>
<dbReference type="Gene3D" id="1.10.357.10">
    <property type="entry name" value="Tetracycline Repressor, domain 2"/>
    <property type="match status" value="1"/>
</dbReference>
<evidence type="ECO:0000259" key="3">
    <source>
        <dbReference type="PROSITE" id="PS50977"/>
    </source>
</evidence>
<reference evidence="5" key="1">
    <citation type="submission" date="2016-10" db="EMBL/GenBank/DDBJ databases">
        <authorList>
            <person name="Varghese N."/>
            <person name="Submissions S."/>
        </authorList>
    </citation>
    <scope>NUCLEOTIDE SEQUENCE [LARGE SCALE GENOMIC DNA]</scope>
    <source>
        <strain evidence="5">IBRC-M 10403</strain>
    </source>
</reference>
<dbReference type="GO" id="GO:0003700">
    <property type="term" value="F:DNA-binding transcription factor activity"/>
    <property type="evidence" value="ECO:0007669"/>
    <property type="project" value="TreeGrafter"/>
</dbReference>
<dbReference type="SUPFAM" id="SSF46689">
    <property type="entry name" value="Homeodomain-like"/>
    <property type="match status" value="1"/>
</dbReference>